<gene>
    <name evidence="1" type="ORF">EJN92_04135</name>
</gene>
<dbReference type="AlphaFoldDB" id="A0A3Q9BP12"/>
<organism evidence="1 2">
    <name type="scientific">Undibacterium parvum</name>
    <dbReference type="NCBI Taxonomy" id="401471"/>
    <lineage>
        <taxon>Bacteria</taxon>
        <taxon>Pseudomonadati</taxon>
        <taxon>Pseudomonadota</taxon>
        <taxon>Betaproteobacteria</taxon>
        <taxon>Burkholderiales</taxon>
        <taxon>Oxalobacteraceae</taxon>
        <taxon>Undibacterium</taxon>
    </lineage>
</organism>
<dbReference type="KEGG" id="upv:EJN92_04135"/>
<dbReference type="Proteomes" id="UP000275663">
    <property type="component" value="Chromosome"/>
</dbReference>
<sequence>MLTHHFSVLTPVISSAKRALLAGFLVSVFLLAQCTGFFHRLAHPTPAKAQVHSISSAQSGDVDLRHSCLLLDALSLAAGLVTSELALVTKHLHYNLGLSPALLIWLAQPQIYFLSRAPPQEIADFP</sequence>
<proteinExistence type="predicted"/>
<name>A0A3Q9BP12_9BURK</name>
<reference evidence="1 2" key="1">
    <citation type="journal article" date="2011" name="Int. J. Syst. Evol. Microbiol.">
        <title>Description of Undibacterium oligocarboniphilum sp. nov., isolated from purified water, and Undibacterium pigrum strain CCUG 49012 as the type strain of Undibacterium parvum sp. nov., and emended descriptions of the genus Undibacterium and the species Undibacterium pigrum.</title>
        <authorList>
            <person name="Eder W."/>
            <person name="Wanner G."/>
            <person name="Ludwig W."/>
            <person name="Busse H.J."/>
            <person name="Ziemke-Kageler F."/>
            <person name="Lang E."/>
        </authorList>
    </citation>
    <scope>NUCLEOTIDE SEQUENCE [LARGE SCALE GENOMIC DNA]</scope>
    <source>
        <strain evidence="1 2">DSM 23061</strain>
    </source>
</reference>
<evidence type="ECO:0000313" key="2">
    <source>
        <dbReference type="Proteomes" id="UP000275663"/>
    </source>
</evidence>
<keyword evidence="2" id="KW-1185">Reference proteome</keyword>
<dbReference type="EMBL" id="CP034464">
    <property type="protein sequence ID" value="AZP11265.1"/>
    <property type="molecule type" value="Genomic_DNA"/>
</dbReference>
<accession>A0A3Q9BP12</accession>
<evidence type="ECO:0000313" key="1">
    <source>
        <dbReference type="EMBL" id="AZP11265.1"/>
    </source>
</evidence>
<dbReference type="RefSeq" id="WP_126126653.1">
    <property type="nucleotide sequence ID" value="NZ_CP034464.1"/>
</dbReference>
<protein>
    <submittedName>
        <fullName evidence="1">Uncharacterized protein</fullName>
    </submittedName>
</protein>